<feature type="transmembrane region" description="Helical" evidence="1">
    <location>
        <begin position="60"/>
        <end position="88"/>
    </location>
</feature>
<dbReference type="RefSeq" id="WP_203766602.1">
    <property type="nucleotide sequence ID" value="NZ_BOMQ01000020.1"/>
</dbReference>
<dbReference type="AlphaFoldDB" id="A0A919JFE7"/>
<keyword evidence="1" id="KW-0472">Membrane</keyword>
<evidence type="ECO:0000313" key="2">
    <source>
        <dbReference type="EMBL" id="GIE48181.1"/>
    </source>
</evidence>
<keyword evidence="3" id="KW-1185">Reference proteome</keyword>
<reference evidence="2" key="1">
    <citation type="submission" date="2021-01" db="EMBL/GenBank/DDBJ databases">
        <title>Whole genome shotgun sequence of Actinoplanes nipponensis NBRC 14063.</title>
        <authorList>
            <person name="Komaki H."/>
            <person name="Tamura T."/>
        </authorList>
    </citation>
    <scope>NUCLEOTIDE SEQUENCE</scope>
    <source>
        <strain evidence="2">NBRC 14063</strain>
    </source>
</reference>
<evidence type="ECO:0000256" key="1">
    <source>
        <dbReference type="SAM" id="Phobius"/>
    </source>
</evidence>
<feature type="transmembrane region" description="Helical" evidence="1">
    <location>
        <begin position="100"/>
        <end position="123"/>
    </location>
</feature>
<name>A0A919JFE7_9ACTN</name>
<dbReference type="EMBL" id="BOMQ01000020">
    <property type="protein sequence ID" value="GIE48181.1"/>
    <property type="molecule type" value="Genomic_DNA"/>
</dbReference>
<protein>
    <submittedName>
        <fullName evidence="2">Uncharacterized protein</fullName>
    </submittedName>
</protein>
<gene>
    <name evidence="2" type="ORF">Ani05nite_17150</name>
</gene>
<feature type="transmembrane region" description="Helical" evidence="1">
    <location>
        <begin position="20"/>
        <end position="40"/>
    </location>
</feature>
<feature type="transmembrane region" description="Helical" evidence="1">
    <location>
        <begin position="188"/>
        <end position="205"/>
    </location>
</feature>
<keyword evidence="1" id="KW-0812">Transmembrane</keyword>
<organism evidence="2 3">
    <name type="scientific">Actinoplanes nipponensis</name>
    <dbReference type="NCBI Taxonomy" id="135950"/>
    <lineage>
        <taxon>Bacteria</taxon>
        <taxon>Bacillati</taxon>
        <taxon>Actinomycetota</taxon>
        <taxon>Actinomycetes</taxon>
        <taxon>Micromonosporales</taxon>
        <taxon>Micromonosporaceae</taxon>
        <taxon>Actinoplanes</taxon>
    </lineage>
</organism>
<sequence>MTVTPLARPPRRVRRNQLNWLLTALPAFPLVLLVLRLWYLSRQDLPTMLLLVQYISPLGMISALIITLIWIVPAVVLVLRALGGLLLISSPDPEEAARRSLLALTALRMPDWVVAVAVALAGFTWQLRLLPALLMLVAVILALTAVQRYPGERRMLVVVTLVVPVGLGLLVLVWVAPGIRLALAAGDYATATLLAVPSLLGWLLTGPVPARAARLATHWPAVAAMTLAPFVIGVVFLRAPVLPNSAVEVGPAGAGAVRVIRGQLITVDDTATTILQRGGEVLFVPNDQVRSKTLCPEPIRTGKSRITVRGWAIDESALEWVAPTRQVTDVDPRCLGRPLRPR</sequence>
<feature type="transmembrane region" description="Helical" evidence="1">
    <location>
        <begin position="129"/>
        <end position="146"/>
    </location>
</feature>
<comment type="caution">
    <text evidence="2">The sequence shown here is derived from an EMBL/GenBank/DDBJ whole genome shotgun (WGS) entry which is preliminary data.</text>
</comment>
<feature type="transmembrane region" description="Helical" evidence="1">
    <location>
        <begin position="155"/>
        <end position="176"/>
    </location>
</feature>
<dbReference type="Proteomes" id="UP000647172">
    <property type="component" value="Unassembled WGS sequence"/>
</dbReference>
<feature type="transmembrane region" description="Helical" evidence="1">
    <location>
        <begin position="217"/>
        <end position="237"/>
    </location>
</feature>
<accession>A0A919JFE7</accession>
<proteinExistence type="predicted"/>
<evidence type="ECO:0000313" key="3">
    <source>
        <dbReference type="Proteomes" id="UP000647172"/>
    </source>
</evidence>
<keyword evidence="1" id="KW-1133">Transmembrane helix</keyword>